<gene>
    <name evidence="1" type="ordered locus">DGo_PA0113</name>
</gene>
<evidence type="ECO:0000313" key="1">
    <source>
        <dbReference type="EMBL" id="AFD26999.1"/>
    </source>
</evidence>
<keyword evidence="1" id="KW-0614">Plasmid</keyword>
<dbReference type="Proteomes" id="UP000007575">
    <property type="component" value="Plasmid P1"/>
</dbReference>
<dbReference type="KEGG" id="dgo:DGo_PA0113"/>
<proteinExistence type="predicted"/>
<dbReference type="PATRIC" id="fig|745776.4.peg.3151"/>
<evidence type="ECO:0000313" key="2">
    <source>
        <dbReference type="Proteomes" id="UP000007575"/>
    </source>
</evidence>
<organism evidence="1 2">
    <name type="scientific">Deinococcus gobiensis (strain DSM 21396 / JCM 16679 / CGMCC 1.7299 / I-0)</name>
    <dbReference type="NCBI Taxonomy" id="745776"/>
    <lineage>
        <taxon>Bacteria</taxon>
        <taxon>Thermotogati</taxon>
        <taxon>Deinococcota</taxon>
        <taxon>Deinococci</taxon>
        <taxon>Deinococcales</taxon>
        <taxon>Deinococcaceae</taxon>
        <taxon>Deinococcus</taxon>
    </lineage>
</organism>
<reference evidence="1 2" key="1">
    <citation type="journal article" date="2012" name="PLoS ONE">
        <title>Genome sequence and transcriptome analysis of the radioresistant bacterium Deinococcus gobiensis: insights into the extreme environmental adaptations.</title>
        <authorList>
            <person name="Yuan M."/>
            <person name="Chen M."/>
            <person name="Zhang W."/>
            <person name="Lu W."/>
            <person name="Wang J."/>
            <person name="Yang M."/>
            <person name="Zhao P."/>
            <person name="Tang R."/>
            <person name="Li X."/>
            <person name="Hao Y."/>
            <person name="Zhou Z."/>
            <person name="Zhan Y."/>
            <person name="Yu H."/>
            <person name="Teng C."/>
            <person name="Yan Y."/>
            <person name="Ping S."/>
            <person name="Wang Y."/>
            <person name="Lin M."/>
        </authorList>
    </citation>
    <scope>NUCLEOTIDE SEQUENCE [LARGE SCALE GENOMIC DNA]</scope>
    <source>
        <strain evidence="2">DSM 21396 / JCM 16679 / CGMCC 1.7299 / I-0</strain>
        <plasmid evidence="1">P1</plasmid>
    </source>
</reference>
<dbReference type="EMBL" id="CP002192">
    <property type="protein sequence ID" value="AFD26999.1"/>
    <property type="molecule type" value="Genomic_DNA"/>
</dbReference>
<accession>H8H0Y0</accession>
<geneLocation type="plasmid" evidence="1 2">
    <name>P1</name>
</geneLocation>
<dbReference type="AlphaFoldDB" id="H8H0Y0"/>
<protein>
    <submittedName>
        <fullName evidence="1">Uncharacterized protein</fullName>
    </submittedName>
</protein>
<keyword evidence="2" id="KW-1185">Reference proteome</keyword>
<name>H8H0Y0_DEIGI</name>
<sequence>MVDSKSYFSLNLNKSYRNKKILVPEHRPKRMYLFWIIPIPI</sequence>
<dbReference type="HOGENOM" id="CLU_3268930_0_0_0"/>